<gene>
    <name evidence="28" type="primary">abcc1</name>
</gene>
<evidence type="ECO:0000256" key="1">
    <source>
        <dbReference type="ARBA" id="ARBA00004651"/>
    </source>
</evidence>
<evidence type="ECO:0000259" key="26">
    <source>
        <dbReference type="PROSITE" id="PS50893"/>
    </source>
</evidence>
<evidence type="ECO:0000256" key="15">
    <source>
        <dbReference type="ARBA" id="ARBA00034018"/>
    </source>
</evidence>
<dbReference type="FunFam" id="1.20.1560.10:FF:000001">
    <property type="entry name" value="ATP-binding cassette subfamily C member 1"/>
    <property type="match status" value="1"/>
</dbReference>
<feature type="transmembrane region" description="Helical" evidence="25">
    <location>
        <begin position="932"/>
        <end position="960"/>
    </location>
</feature>
<dbReference type="PROSITE" id="PS00211">
    <property type="entry name" value="ABC_TRANSPORTER_1"/>
    <property type="match status" value="2"/>
</dbReference>
<comment type="catalytic activity">
    <reaction evidence="22">
        <text>17beta-estradiol 17-O-(beta-D-glucuronate)(in) + ATP + H2O = 17beta-estradiol 17-O-(beta-D-glucuronate)(out) + ADP + phosphate + H(+)</text>
        <dbReference type="Rhea" id="RHEA:60128"/>
        <dbReference type="ChEBI" id="CHEBI:15377"/>
        <dbReference type="ChEBI" id="CHEBI:15378"/>
        <dbReference type="ChEBI" id="CHEBI:30616"/>
        <dbReference type="ChEBI" id="CHEBI:43474"/>
        <dbReference type="ChEBI" id="CHEBI:82961"/>
        <dbReference type="ChEBI" id="CHEBI:456216"/>
    </reaction>
    <physiologicalReaction direction="left-to-right" evidence="22">
        <dbReference type="Rhea" id="RHEA:60129"/>
    </physiologicalReaction>
</comment>
<keyword evidence="29" id="KW-1185">Reference proteome</keyword>
<dbReference type="FunFam" id="1.20.1560.10:FF:000007">
    <property type="entry name" value="ATP-binding cassette subfamily C member 1"/>
    <property type="match status" value="1"/>
</dbReference>
<feature type="transmembrane region" description="Helical" evidence="25">
    <location>
        <begin position="162"/>
        <end position="184"/>
    </location>
</feature>
<dbReference type="FunFam" id="3.40.50.300:FF:000074">
    <property type="entry name" value="Multidrug resistance-associated protein 5 isoform 1"/>
    <property type="match status" value="1"/>
</dbReference>
<reference evidence="28" key="2">
    <citation type="submission" date="2025-09" db="UniProtKB">
        <authorList>
            <consortium name="Ensembl"/>
        </authorList>
    </citation>
    <scope>IDENTIFICATION</scope>
</reference>
<evidence type="ECO:0000256" key="8">
    <source>
        <dbReference type="ARBA" id="ARBA00022741"/>
    </source>
</evidence>
<evidence type="ECO:0000256" key="10">
    <source>
        <dbReference type="ARBA" id="ARBA00022967"/>
    </source>
</evidence>
<dbReference type="InterPro" id="IPR050173">
    <property type="entry name" value="ABC_transporter_C-like"/>
</dbReference>
<evidence type="ECO:0000256" key="25">
    <source>
        <dbReference type="SAM" id="Phobius"/>
    </source>
</evidence>
<feature type="transmembrane region" description="Helical" evidence="25">
    <location>
        <begin position="1115"/>
        <end position="1137"/>
    </location>
</feature>
<dbReference type="GO" id="GO:0006869">
    <property type="term" value="P:lipid transport"/>
    <property type="evidence" value="ECO:0007669"/>
    <property type="project" value="UniProtKB-KW"/>
</dbReference>
<dbReference type="InterPro" id="IPR056227">
    <property type="entry name" value="TMD0_ABC"/>
</dbReference>
<comment type="catalytic activity">
    <reaction evidence="20">
        <text>sphing-4-enine 1-phosphate(in) + ATP + H2O = sphing-4-enine 1-phosphate(out) + ADP + phosphate + H(+)</text>
        <dbReference type="Rhea" id="RHEA:38951"/>
        <dbReference type="ChEBI" id="CHEBI:15377"/>
        <dbReference type="ChEBI" id="CHEBI:15378"/>
        <dbReference type="ChEBI" id="CHEBI:30616"/>
        <dbReference type="ChEBI" id="CHEBI:43474"/>
        <dbReference type="ChEBI" id="CHEBI:60119"/>
        <dbReference type="ChEBI" id="CHEBI:456216"/>
    </reaction>
    <physiologicalReaction direction="left-to-right" evidence="20">
        <dbReference type="Rhea" id="RHEA:38952"/>
    </physiologicalReaction>
</comment>
<feature type="domain" description="ABC transporter" evidence="26">
    <location>
        <begin position="1211"/>
        <end position="1443"/>
    </location>
</feature>
<feature type="domain" description="ABC transmembrane type-1" evidence="27">
    <location>
        <begin position="316"/>
        <end position="598"/>
    </location>
</feature>
<protein>
    <recommendedName>
        <fullName evidence="16">Multidrug resistance-associated protein 1</fullName>
        <ecNumber evidence="3">7.6.2.2</ecNumber>
        <ecNumber evidence="14">7.6.2.3</ecNumber>
    </recommendedName>
    <alternativeName>
        <fullName evidence="19">ATP-binding cassette sub-family C member 1</fullName>
    </alternativeName>
    <alternativeName>
        <fullName evidence="18">Glutathione-S-conjugate-translocating ATPase ABCC1</fullName>
    </alternativeName>
    <alternativeName>
        <fullName evidence="17">Leukotriene C(4) transporter</fullName>
    </alternativeName>
</protein>
<feature type="transmembrane region" description="Helical" evidence="25">
    <location>
        <begin position="354"/>
        <end position="375"/>
    </location>
</feature>
<keyword evidence="5" id="KW-1003">Cell membrane</keyword>
<feature type="transmembrane region" description="Helical" evidence="25">
    <location>
        <begin position="73"/>
        <end position="91"/>
    </location>
</feature>
<dbReference type="PANTHER" id="PTHR24223:SF241">
    <property type="entry name" value="MULTIDRUG RESISTANCE-ASSOCIATED PROTEIN 1"/>
    <property type="match status" value="1"/>
</dbReference>
<keyword evidence="11 25" id="KW-1133">Transmembrane helix</keyword>
<name>A0A671NCX9_9TELE</name>
<reference evidence="28" key="1">
    <citation type="submission" date="2025-08" db="UniProtKB">
        <authorList>
            <consortium name="Ensembl"/>
        </authorList>
    </citation>
    <scope>IDENTIFICATION</scope>
</reference>
<dbReference type="GO" id="GO:0016323">
    <property type="term" value="C:basolateral plasma membrane"/>
    <property type="evidence" value="ECO:0007669"/>
    <property type="project" value="TreeGrafter"/>
</dbReference>
<keyword evidence="10" id="KW-1278">Translocase</keyword>
<feature type="transmembrane region" description="Helical" evidence="25">
    <location>
        <begin position="1017"/>
        <end position="1045"/>
    </location>
</feature>
<evidence type="ECO:0000256" key="19">
    <source>
        <dbReference type="ARBA" id="ARBA00042274"/>
    </source>
</evidence>
<keyword evidence="4" id="KW-0813">Transport</keyword>
<dbReference type="GO" id="GO:0008559">
    <property type="term" value="F:ABC-type xenobiotic transporter activity"/>
    <property type="evidence" value="ECO:0007669"/>
    <property type="project" value="UniProtKB-EC"/>
</dbReference>
<dbReference type="InterPro" id="IPR003593">
    <property type="entry name" value="AAA+_ATPase"/>
</dbReference>
<dbReference type="GO" id="GO:0005524">
    <property type="term" value="F:ATP binding"/>
    <property type="evidence" value="ECO:0007669"/>
    <property type="project" value="UniProtKB-KW"/>
</dbReference>
<feature type="transmembrane region" description="Helical" evidence="25">
    <location>
        <begin position="885"/>
        <end position="912"/>
    </location>
</feature>
<accession>A0A671NCX9</accession>
<dbReference type="PANTHER" id="PTHR24223">
    <property type="entry name" value="ATP-BINDING CASSETTE SUB-FAMILY C"/>
    <property type="match status" value="1"/>
</dbReference>
<dbReference type="SUPFAM" id="SSF90123">
    <property type="entry name" value="ABC transporter transmembrane region"/>
    <property type="match status" value="2"/>
</dbReference>
<dbReference type="EC" id="7.6.2.3" evidence="14"/>
<evidence type="ECO:0000256" key="4">
    <source>
        <dbReference type="ARBA" id="ARBA00022448"/>
    </source>
</evidence>
<comment type="catalytic activity">
    <reaction evidence="15">
        <text>ATP + H2O + xenobioticSide 1 = ADP + phosphate + xenobioticSide 2.</text>
        <dbReference type="EC" id="7.6.2.2"/>
    </reaction>
</comment>
<dbReference type="InterPro" id="IPR027417">
    <property type="entry name" value="P-loop_NTPase"/>
</dbReference>
<feature type="transmembrane region" description="Helical" evidence="25">
    <location>
        <begin position="455"/>
        <end position="475"/>
    </location>
</feature>
<dbReference type="CDD" id="cd03250">
    <property type="entry name" value="ABCC_MRP_domain1"/>
    <property type="match status" value="1"/>
</dbReference>
<dbReference type="PROSITE" id="PS50893">
    <property type="entry name" value="ABC_TRANSPORTER_2"/>
    <property type="match status" value="2"/>
</dbReference>
<keyword evidence="7" id="KW-0677">Repeat</keyword>
<evidence type="ECO:0000256" key="20">
    <source>
        <dbReference type="ARBA" id="ARBA00047354"/>
    </source>
</evidence>
<evidence type="ECO:0000256" key="23">
    <source>
        <dbReference type="ARBA" id="ARBA00048171"/>
    </source>
</evidence>
<dbReference type="InterPro" id="IPR036640">
    <property type="entry name" value="ABC1_TM_sf"/>
</dbReference>
<evidence type="ECO:0000256" key="3">
    <source>
        <dbReference type="ARBA" id="ARBA00012191"/>
    </source>
</evidence>
<dbReference type="CDD" id="cd18595">
    <property type="entry name" value="ABC_6TM_MRP1_2_3_6_D1_like"/>
    <property type="match status" value="1"/>
</dbReference>
<dbReference type="Proteomes" id="UP000472260">
    <property type="component" value="Unassembled WGS sequence"/>
</dbReference>
<evidence type="ECO:0000256" key="22">
    <source>
        <dbReference type="ARBA" id="ARBA00047576"/>
    </source>
</evidence>
<feature type="domain" description="ABC transporter" evidence="26">
    <location>
        <begin position="591"/>
        <end position="815"/>
    </location>
</feature>
<comment type="similarity">
    <text evidence="2">Belongs to the ABC transporter superfamily. ABCC family. Conjugate transporter (TC 3.A.1.208) subfamily.</text>
</comment>
<evidence type="ECO:0000256" key="5">
    <source>
        <dbReference type="ARBA" id="ARBA00022475"/>
    </source>
</evidence>
<dbReference type="Pfam" id="PF24357">
    <property type="entry name" value="TMD0_ABC"/>
    <property type="match status" value="1"/>
</dbReference>
<dbReference type="FunFam" id="3.40.50.300:FF:000293">
    <property type="entry name" value="ATP binding cassette subfamily C member 1"/>
    <property type="match status" value="1"/>
</dbReference>
<evidence type="ECO:0000313" key="29">
    <source>
        <dbReference type="Proteomes" id="UP000472260"/>
    </source>
</evidence>
<feature type="region of interest" description="Disordered" evidence="24">
    <location>
        <begin position="824"/>
        <end position="854"/>
    </location>
</feature>
<evidence type="ECO:0000256" key="14">
    <source>
        <dbReference type="ARBA" id="ARBA00024220"/>
    </source>
</evidence>
<evidence type="ECO:0000256" key="11">
    <source>
        <dbReference type="ARBA" id="ARBA00022989"/>
    </source>
</evidence>
<dbReference type="SMART" id="SM00382">
    <property type="entry name" value="AAA"/>
    <property type="match status" value="2"/>
</dbReference>
<organism evidence="28 29">
    <name type="scientific">Sinocyclocheilus anshuiensis</name>
    <dbReference type="NCBI Taxonomy" id="1608454"/>
    <lineage>
        <taxon>Eukaryota</taxon>
        <taxon>Metazoa</taxon>
        <taxon>Chordata</taxon>
        <taxon>Craniata</taxon>
        <taxon>Vertebrata</taxon>
        <taxon>Euteleostomi</taxon>
        <taxon>Actinopterygii</taxon>
        <taxon>Neopterygii</taxon>
        <taxon>Teleostei</taxon>
        <taxon>Ostariophysi</taxon>
        <taxon>Cypriniformes</taxon>
        <taxon>Cyprinidae</taxon>
        <taxon>Cyprininae</taxon>
        <taxon>Sinocyclocheilus</taxon>
    </lineage>
</organism>
<evidence type="ECO:0000256" key="17">
    <source>
        <dbReference type="ARBA" id="ARBA00041345"/>
    </source>
</evidence>
<dbReference type="Pfam" id="PF00005">
    <property type="entry name" value="ABC_tran"/>
    <property type="match status" value="2"/>
</dbReference>
<dbReference type="Gene3D" id="1.20.1560.10">
    <property type="entry name" value="ABC transporter type 1, transmembrane domain"/>
    <property type="match status" value="2"/>
</dbReference>
<dbReference type="CDD" id="cd03244">
    <property type="entry name" value="ABCC_MRP_domain2"/>
    <property type="match status" value="1"/>
</dbReference>
<feature type="transmembrane region" description="Helical" evidence="25">
    <location>
        <begin position="427"/>
        <end position="449"/>
    </location>
</feature>
<evidence type="ECO:0000259" key="27">
    <source>
        <dbReference type="PROSITE" id="PS50929"/>
    </source>
</evidence>
<evidence type="ECO:0000256" key="24">
    <source>
        <dbReference type="SAM" id="MobiDB-lite"/>
    </source>
</evidence>
<feature type="transmembrane region" description="Helical" evidence="25">
    <location>
        <begin position="34"/>
        <end position="53"/>
    </location>
</feature>
<dbReference type="GO" id="GO:0034634">
    <property type="term" value="F:glutathione transmembrane transporter activity"/>
    <property type="evidence" value="ECO:0007669"/>
    <property type="project" value="TreeGrafter"/>
</dbReference>
<evidence type="ECO:0000256" key="13">
    <source>
        <dbReference type="ARBA" id="ARBA00023136"/>
    </source>
</evidence>
<dbReference type="InterPro" id="IPR003439">
    <property type="entry name" value="ABC_transporter-like_ATP-bd"/>
</dbReference>
<keyword evidence="6 25" id="KW-0812">Transmembrane</keyword>
<dbReference type="EC" id="7.6.2.2" evidence="3"/>
<dbReference type="Pfam" id="PF00664">
    <property type="entry name" value="ABC_membrane"/>
    <property type="match status" value="2"/>
</dbReference>
<feature type="transmembrane region" description="Helical" evidence="25">
    <location>
        <begin position="572"/>
        <end position="593"/>
    </location>
</feature>
<dbReference type="SUPFAM" id="SSF52540">
    <property type="entry name" value="P-loop containing nucleoside triphosphate hydrolases"/>
    <property type="match status" value="2"/>
</dbReference>
<evidence type="ECO:0000313" key="28">
    <source>
        <dbReference type="Ensembl" id="ENSSANP00000043816.1"/>
    </source>
</evidence>
<evidence type="ECO:0000256" key="7">
    <source>
        <dbReference type="ARBA" id="ARBA00022737"/>
    </source>
</evidence>
<dbReference type="Gene3D" id="3.40.50.300">
    <property type="entry name" value="P-loop containing nucleotide triphosphate hydrolases"/>
    <property type="match status" value="2"/>
</dbReference>
<evidence type="ECO:0000256" key="9">
    <source>
        <dbReference type="ARBA" id="ARBA00022840"/>
    </source>
</evidence>
<dbReference type="CDD" id="cd18603">
    <property type="entry name" value="ABC_6TM_MRP1_2_3_6_D2_like"/>
    <property type="match status" value="1"/>
</dbReference>
<keyword evidence="9" id="KW-0067">ATP-binding</keyword>
<dbReference type="GO" id="GO:0016887">
    <property type="term" value="F:ATP hydrolysis activity"/>
    <property type="evidence" value="ECO:0007669"/>
    <property type="project" value="InterPro"/>
</dbReference>
<evidence type="ECO:0000256" key="16">
    <source>
        <dbReference type="ARBA" id="ARBA00041009"/>
    </source>
</evidence>
<evidence type="ECO:0000256" key="12">
    <source>
        <dbReference type="ARBA" id="ARBA00023055"/>
    </source>
</evidence>
<feature type="transmembrane region" description="Helical" evidence="25">
    <location>
        <begin position="103"/>
        <end position="121"/>
    </location>
</feature>
<sequence>RQSICPSGSEGQSDWNRTWQTHNPDLTPCFQNTVLVWIPCLLLWLFAPFYILYLKRNDRGYICMTHLNRAKTVIGFTLWLICWADVFYSFWERSLGATIAPVYLVSPTMLGVTMLLATFLIQYERRKGVQSSGVMLNFWLIAIVCATVTFRSKILHPASVNVFKYTTFYIYYTMLLISLILACLSDQPPLFSQAVKDSNPCPELGASFLSRITFWWITGLMVTGYKRPLEEKDLWSLNTEDKSQRVVPQLVRRWDQELDNLPVDKTLYSPKRAARGEKKDGQPIEESEILLAKTLQKTGEPSLFCALCQTFGPYFLVSSLYKIIHDILMFVGPEILRLLIQFVNDSSAPTWHGYFYTTLLFVCTCVQTLILQKYFHVCFVTGMRLRTAIVGAVYRKALVITNAARRTSTVGEIVNLMSVDAQRFMDLITYINMIWSAPLQVILALYFLWQNLGPSVLAGVAVMVLMVPVNAVIAMKTKTYQVAQMKSKDNRIKLMNEVLNGIKVLKLYAWELAFKDKVSAIRESELRVLKKTAYLGAVSTFTWVCAPFLVALSTFAVYVLMDEHNILDAQKAFVSLALFNILRFPLNMLPMVISSMVQVLPFPLSLSFLKNIELKCQCVYEASAWHVGSGKSSLLSALLGEMQKQEGSVSIKGSVAYVPQQAWIQNTTLKDNILFGRDAKDSWYQKVVEACALLPDLEILPGGDLTEIGEKGVNLSGGQKQRVSVARAIYCNCAVYLLDDPLSAVDAHVGKHIFEKVIGPQGLLQGRTRVLVTHGLSFLPQADLILVMVDGEITEMGSYTELLGRQGAFAEFLHTYTNTEQEEVEESSQISLNAAGTGKTPEKTEPSDVAAAKKAKSTEAARLTEADKANTGRVKLSVFWEYTKAIGLPLSIFSFFLFFCHHLSSLGSNYWLSLWTDDPVINNTQPNREMRLGVYGALGLTQGIAVFCYSVAVSVGGILASRYLHQTMLYNVLRSPMSFFERTPSGNLVNRFAKETDTIDSVIPSIIKMFMGSMFNVLGSCAVILIATPLVAIIIPPLGLLYFFVQRFYVASSRQLKRLESVSRSPVYTHFNETLLGTSVIRAFGEQQRFIRESDGRVDHNQKAYFPSIVANRWLAVRLEFVGNCIVAFAALFAVMARDSLSPGIMGLSISYALQVTTSLNWLVRMSSELETNIVAVERVKEYGDTEKEAEWRLEHSTLPAGWPTTGHIEIRNFGLRYREDLELAISDISVNIEGGEKVGIVGRTGAGKSSLTLGFFRIIEAAQGEICVDAVNIAELGLHELRSRITIIPQDPVLFSGSLRMNLDPFDGYTDEEVWRALELAHLKNFVSGLPDKLNHECSEGGENLSLGQRQLVCLARALLRKTKILVLDEATAAVDLQTDNLIQSTIRTQFEDCTVLTIAHRLNTIMDYTRVLVLDKGQMAEFDSPSNLTAKKGIFYKMAKDSGLV</sequence>
<keyword evidence="12" id="KW-0445">Lipid transport</keyword>
<dbReference type="Ensembl" id="ENSSANT00000046617.1">
    <property type="protein sequence ID" value="ENSSANP00000043816.1"/>
    <property type="gene ID" value="ENSSANG00000017418.1"/>
</dbReference>
<dbReference type="PROSITE" id="PS50929">
    <property type="entry name" value="ABC_TM1F"/>
    <property type="match status" value="2"/>
</dbReference>
<feature type="domain" description="ABC transmembrane type-1" evidence="27">
    <location>
        <begin position="892"/>
        <end position="1172"/>
    </location>
</feature>
<evidence type="ECO:0000256" key="6">
    <source>
        <dbReference type="ARBA" id="ARBA00022692"/>
    </source>
</evidence>
<feature type="transmembrane region" description="Helical" evidence="25">
    <location>
        <begin position="133"/>
        <end position="150"/>
    </location>
</feature>
<comment type="subcellular location">
    <subcellularLocation>
        <location evidence="1">Cell membrane</location>
        <topology evidence="1">Multi-pass membrane protein</topology>
    </subcellularLocation>
</comment>
<evidence type="ECO:0000256" key="21">
    <source>
        <dbReference type="ARBA" id="ARBA00047523"/>
    </source>
</evidence>
<evidence type="ECO:0000256" key="2">
    <source>
        <dbReference type="ARBA" id="ARBA00009726"/>
    </source>
</evidence>
<dbReference type="GO" id="GO:0015431">
    <property type="term" value="F:ABC-type glutathione S-conjugate transporter activity"/>
    <property type="evidence" value="ECO:0007669"/>
    <property type="project" value="UniProtKB-EC"/>
</dbReference>
<evidence type="ECO:0000256" key="18">
    <source>
        <dbReference type="ARBA" id="ARBA00041913"/>
    </source>
</evidence>
<comment type="catalytic activity">
    <reaction evidence="21">
        <text>leukotriene C4(in) + ATP + H2O = leukotriene C4(out) + ADP + phosphate + H(+)</text>
        <dbReference type="Rhea" id="RHEA:38963"/>
        <dbReference type="ChEBI" id="CHEBI:15377"/>
        <dbReference type="ChEBI" id="CHEBI:15378"/>
        <dbReference type="ChEBI" id="CHEBI:30616"/>
        <dbReference type="ChEBI" id="CHEBI:43474"/>
        <dbReference type="ChEBI" id="CHEBI:57973"/>
        <dbReference type="ChEBI" id="CHEBI:456216"/>
    </reaction>
    <physiologicalReaction direction="left-to-right" evidence="21">
        <dbReference type="Rhea" id="RHEA:38964"/>
    </physiologicalReaction>
</comment>
<dbReference type="InterPro" id="IPR017871">
    <property type="entry name" value="ABC_transporter-like_CS"/>
</dbReference>
<keyword evidence="13 25" id="KW-0472">Membrane</keyword>
<dbReference type="InterPro" id="IPR011527">
    <property type="entry name" value="ABC1_TM_dom"/>
</dbReference>
<feature type="transmembrane region" description="Helical" evidence="25">
    <location>
        <begin position="532"/>
        <end position="560"/>
    </location>
</feature>
<keyword evidence="8" id="KW-0547">Nucleotide-binding</keyword>
<comment type="catalytic activity">
    <reaction evidence="23">
        <text>2',3'-cGAMP(in) + ATP + H2O = 2',3'-cGAMP(out) + ADP + phosphate + H(+)</text>
        <dbReference type="Rhea" id="RHEA:74887"/>
        <dbReference type="ChEBI" id="CHEBI:15377"/>
        <dbReference type="ChEBI" id="CHEBI:15378"/>
        <dbReference type="ChEBI" id="CHEBI:30616"/>
        <dbReference type="ChEBI" id="CHEBI:43474"/>
        <dbReference type="ChEBI" id="CHEBI:143093"/>
        <dbReference type="ChEBI" id="CHEBI:456216"/>
    </reaction>
</comment>
<proteinExistence type="inferred from homology"/>